<reference evidence="1" key="1">
    <citation type="submission" date="2022-06" db="EMBL/GenBank/DDBJ databases">
        <title>Solitalea sp. MAHUQ-68 isolated from rhizospheric soil.</title>
        <authorList>
            <person name="Huq M.A."/>
        </authorList>
    </citation>
    <scope>NUCLEOTIDE SEQUENCE</scope>
    <source>
        <strain evidence="1">MAHUQ-68</strain>
    </source>
</reference>
<sequence length="165" mass="19051">MKNISLLLLMILLSCTKTDKENISFFFNPASSLKTTKWHIVVSTDNQLFIDTTLTKDTKIDESILLKRFNVRKKTVLLISINDKTQLLNFDPDKQIGNRINIFTRYNDRVKIRALFEEFTKKSIKETGVIPDYLKFTDSLTANGSNFTQFDSLMVNVKPDNADNF</sequence>
<comment type="caution">
    <text evidence="1">The sequence shown here is derived from an EMBL/GenBank/DDBJ whole genome shotgun (WGS) entry which is preliminary data.</text>
</comment>
<dbReference type="PROSITE" id="PS51257">
    <property type="entry name" value="PROKAR_LIPOPROTEIN"/>
    <property type="match status" value="1"/>
</dbReference>
<gene>
    <name evidence="1" type="ORF">NF867_08530</name>
</gene>
<evidence type="ECO:0000313" key="1">
    <source>
        <dbReference type="EMBL" id="MCO4292904.1"/>
    </source>
</evidence>
<evidence type="ECO:0000313" key="2">
    <source>
        <dbReference type="Proteomes" id="UP001155182"/>
    </source>
</evidence>
<dbReference type="Proteomes" id="UP001155182">
    <property type="component" value="Unassembled WGS sequence"/>
</dbReference>
<dbReference type="AlphaFoldDB" id="A0A9X2F1F1"/>
<protein>
    <submittedName>
        <fullName evidence="1">Uncharacterized protein</fullName>
    </submittedName>
</protein>
<dbReference type="EMBL" id="JAMWYS010000028">
    <property type="protein sequence ID" value="MCO4292904.1"/>
    <property type="molecule type" value="Genomic_DNA"/>
</dbReference>
<accession>A0A9X2F1F1</accession>
<dbReference type="RefSeq" id="WP_252587395.1">
    <property type="nucleotide sequence ID" value="NZ_JAMWYS010000028.1"/>
</dbReference>
<proteinExistence type="predicted"/>
<organism evidence="1 2">
    <name type="scientific">Solitalea agri</name>
    <dbReference type="NCBI Taxonomy" id="2953739"/>
    <lineage>
        <taxon>Bacteria</taxon>
        <taxon>Pseudomonadati</taxon>
        <taxon>Bacteroidota</taxon>
        <taxon>Sphingobacteriia</taxon>
        <taxon>Sphingobacteriales</taxon>
        <taxon>Sphingobacteriaceae</taxon>
        <taxon>Solitalea</taxon>
    </lineage>
</organism>
<keyword evidence="2" id="KW-1185">Reference proteome</keyword>
<name>A0A9X2F1F1_9SPHI</name>